<accession>A0A2C9VDW1</accession>
<dbReference type="InterPro" id="IPR058958">
    <property type="entry name" value="DPBB_CI111"/>
</dbReference>
<gene>
    <name evidence="6" type="ORF">MANES_08G062100v8</name>
</gene>
<sequence length="1077" mass="118356">MPSKSKKNPKTASRLSNLDQSPSPRTPSLISSTDFEISEQKLIQSLEEASSRFPSMIGKSAFIRRVADVVPELRGCKIWLSESSMLASSLSPGSIVSVSLAASERCVTNDLPLSSTSDECSRQFEFESVDETANDIGNYFAFARVFPSSKAFIDGVRLSSNLYYTMGCPDSGRIVFIYPIPNQFLTGLANGHSVVQDRKVDGLTVHNCDELHLELVPIKKRAKLNSDVISIMNTVEKTHEHSENGKISSPGTPLYRPNLISTSPSQLASSRCEEATSNLSSLKTTCANSFDIKEILKDERCKQLLQACVTSWLYSRILVCGNLVAIPILSEFCIFRVTSLNKMQGECTNQHMMEERSHSMYPQSHESVVNMEDAFSIKHETKVYLHLPINLATETPQKSDFSFEKIKREGLKNISKHDISKLGGLHREYAVLKDIIMSSMKNSLSSLGLRPTKGVLLHGPPGTGKTSLARLCALDAGVNLFSVSGPEMISQYHGESEQAINEVFDSASRDAPAVVFIDELDAIAPSRKDGGEELSQRMVATLLNLMDGISRTDGLLVIAATNRPDSIEPALRRPGRLDKEIEIGVPSPKQRLDILNTLLSQMEHSLSEIEIQNLAVATHGFVGADLASLCNEAALVCLRRYAKSKKYYDNLHSKELSFAYESQCDSVITEASCLGEMQDICTDSASSGRLALPVCLESLESSCSSGTVPEISDSNENDSGSSSEAIVVEKEKNLEVTLEDFEKARMKVRPSAMREVILEVPKVNWEDVGGQREVKAQLMEAVEWPQRHQDAFLRIGTRPPTGVLMFGPPGCSKTLMARAVASEAGLNFFAVKGPELFSKWVGESEKAVRSLFAKARANAPSIIFFDEIDGLAVIRGKDNDGVSVSDRVMTQLLVEMDGLHQRVNVTVIAATNRPDKIDLALLRPGRFDRLLYVGPPNGTDREEIFRIHLHKIPCSSDVSIKELAHLTEGCTGADISFICREAAITAIEECIDASEVTMQHLKAAIRQVQPSKIQSYQDLSAKFQRLVHSNHRHDELQMQDSSTGSNSSPIWTLIKSAMQFLYHLMAPGSKSSSHAAS</sequence>
<dbReference type="FunFam" id="1.10.8.60:FF:000038">
    <property type="entry name" value="spermatogenesis-associated protein 5-like protein 1"/>
    <property type="match status" value="1"/>
</dbReference>
<dbReference type="InterPro" id="IPR003959">
    <property type="entry name" value="ATPase_AAA_core"/>
</dbReference>
<feature type="domain" description="AAA+ ATPase" evidence="5">
    <location>
        <begin position="451"/>
        <end position="587"/>
    </location>
</feature>
<proteinExistence type="inferred from homology"/>
<dbReference type="EMBL" id="CM004394">
    <property type="protein sequence ID" value="OAY43341.1"/>
    <property type="molecule type" value="Genomic_DNA"/>
</dbReference>
<dbReference type="PANTHER" id="PTHR23077:SF27">
    <property type="entry name" value="ATPASE FAMILY GENE 2 PROTEIN HOMOLOG A"/>
    <property type="match status" value="1"/>
</dbReference>
<feature type="compositionally biased region" description="Polar residues" evidence="4">
    <location>
        <begin position="10"/>
        <end position="31"/>
    </location>
</feature>
<dbReference type="STRING" id="3983.A0A2C9VDW1"/>
<dbReference type="InterPro" id="IPR027417">
    <property type="entry name" value="P-loop_NTPase"/>
</dbReference>
<dbReference type="InterPro" id="IPR003960">
    <property type="entry name" value="ATPase_AAA_CS"/>
</dbReference>
<evidence type="ECO:0000313" key="7">
    <source>
        <dbReference type="Proteomes" id="UP000091857"/>
    </source>
</evidence>
<comment type="caution">
    <text evidence="6">The sequence shown here is derived from an EMBL/GenBank/DDBJ whole genome shotgun (WGS) entry which is preliminary data.</text>
</comment>
<comment type="similarity">
    <text evidence="1">Belongs to the AAA ATPase family.</text>
</comment>
<dbReference type="GO" id="GO:0005737">
    <property type="term" value="C:cytoplasm"/>
    <property type="evidence" value="ECO:0000318"/>
    <property type="project" value="GO_Central"/>
</dbReference>
<dbReference type="PANTHER" id="PTHR23077">
    <property type="entry name" value="AAA-FAMILY ATPASE"/>
    <property type="match status" value="1"/>
</dbReference>
<evidence type="ECO:0000256" key="4">
    <source>
        <dbReference type="SAM" id="MobiDB-lite"/>
    </source>
</evidence>
<evidence type="ECO:0000256" key="3">
    <source>
        <dbReference type="ARBA" id="ARBA00022840"/>
    </source>
</evidence>
<organism evidence="6 7">
    <name type="scientific">Manihot esculenta</name>
    <name type="common">Cassava</name>
    <name type="synonym">Jatropha manihot</name>
    <dbReference type="NCBI Taxonomy" id="3983"/>
    <lineage>
        <taxon>Eukaryota</taxon>
        <taxon>Viridiplantae</taxon>
        <taxon>Streptophyta</taxon>
        <taxon>Embryophyta</taxon>
        <taxon>Tracheophyta</taxon>
        <taxon>Spermatophyta</taxon>
        <taxon>Magnoliopsida</taxon>
        <taxon>eudicotyledons</taxon>
        <taxon>Gunneridae</taxon>
        <taxon>Pentapetalae</taxon>
        <taxon>rosids</taxon>
        <taxon>fabids</taxon>
        <taxon>Malpighiales</taxon>
        <taxon>Euphorbiaceae</taxon>
        <taxon>Crotonoideae</taxon>
        <taxon>Manihoteae</taxon>
        <taxon>Manihot</taxon>
    </lineage>
</organism>
<evidence type="ECO:0000256" key="1">
    <source>
        <dbReference type="ARBA" id="ARBA00006914"/>
    </source>
</evidence>
<protein>
    <recommendedName>
        <fullName evidence="5">AAA+ ATPase domain-containing protein</fullName>
    </recommendedName>
</protein>
<dbReference type="Gramene" id="Manes.08G062100.3.v8.1">
    <property type="protein sequence ID" value="Manes.08G062100.3.v8.1.CDS"/>
    <property type="gene ID" value="Manes.08G062100.v8.1"/>
</dbReference>
<dbReference type="Pfam" id="PF00004">
    <property type="entry name" value="AAA"/>
    <property type="match status" value="2"/>
</dbReference>
<evidence type="ECO:0000313" key="6">
    <source>
        <dbReference type="EMBL" id="OAY43341.1"/>
    </source>
</evidence>
<dbReference type="PROSITE" id="PS00674">
    <property type="entry name" value="AAA"/>
    <property type="match status" value="1"/>
</dbReference>
<evidence type="ECO:0000259" key="5">
    <source>
        <dbReference type="SMART" id="SM00382"/>
    </source>
</evidence>
<dbReference type="Gene3D" id="1.10.8.60">
    <property type="match status" value="2"/>
</dbReference>
<dbReference type="CDD" id="cd19511">
    <property type="entry name" value="RecA-like_CDC48_r2-like"/>
    <property type="match status" value="1"/>
</dbReference>
<name>A0A2C9VDW1_MANES</name>
<dbReference type="InterPro" id="IPR003593">
    <property type="entry name" value="AAA+_ATPase"/>
</dbReference>
<dbReference type="Gene3D" id="3.40.50.300">
    <property type="entry name" value="P-loop containing nucleotide triphosphate hydrolases"/>
    <property type="match status" value="2"/>
</dbReference>
<dbReference type="Gramene" id="Manes.08G062100.5.v8.1">
    <property type="protein sequence ID" value="Manes.08G062100.5.v8.1.CDS"/>
    <property type="gene ID" value="Manes.08G062100.v8.1"/>
</dbReference>
<dbReference type="AlphaFoldDB" id="A0A2C9VDW1"/>
<keyword evidence="3" id="KW-0067">ATP-binding</keyword>
<dbReference type="Gramene" id="Manes.08G062100.2.v8.1">
    <property type="protein sequence ID" value="Manes.08G062100.2.v8.1.CDS"/>
    <property type="gene ID" value="Manes.08G062100.v8.1"/>
</dbReference>
<dbReference type="GO" id="GO:0016887">
    <property type="term" value="F:ATP hydrolysis activity"/>
    <property type="evidence" value="ECO:0000318"/>
    <property type="project" value="GO_Central"/>
</dbReference>
<dbReference type="CDD" id="cd19503">
    <property type="entry name" value="RecA-like_CDC48_NLV2_r1-like"/>
    <property type="match status" value="1"/>
</dbReference>
<reference evidence="7" key="1">
    <citation type="journal article" date="2016" name="Nat. Biotechnol.">
        <title>Sequencing wild and cultivated cassava and related species reveals extensive interspecific hybridization and genetic diversity.</title>
        <authorList>
            <person name="Bredeson J.V."/>
            <person name="Lyons J.B."/>
            <person name="Prochnik S.E."/>
            <person name="Wu G.A."/>
            <person name="Ha C.M."/>
            <person name="Edsinger-Gonzales E."/>
            <person name="Grimwood J."/>
            <person name="Schmutz J."/>
            <person name="Rabbi I.Y."/>
            <person name="Egesi C."/>
            <person name="Nauluvula P."/>
            <person name="Lebot V."/>
            <person name="Ndunguru J."/>
            <person name="Mkamilo G."/>
            <person name="Bart R.S."/>
            <person name="Setter T.L."/>
            <person name="Gleadow R.M."/>
            <person name="Kulakow P."/>
            <person name="Ferguson M.E."/>
            <person name="Rounsley S."/>
            <person name="Rokhsar D.S."/>
        </authorList>
    </citation>
    <scope>NUCLEOTIDE SEQUENCE [LARGE SCALE GENOMIC DNA]</scope>
    <source>
        <strain evidence="7">cv. AM560-2</strain>
    </source>
</reference>
<dbReference type="SMART" id="SM00382">
    <property type="entry name" value="AAA"/>
    <property type="match status" value="2"/>
</dbReference>
<dbReference type="GO" id="GO:0005524">
    <property type="term" value="F:ATP binding"/>
    <property type="evidence" value="ECO:0007669"/>
    <property type="project" value="UniProtKB-KW"/>
</dbReference>
<feature type="region of interest" description="Disordered" evidence="4">
    <location>
        <begin position="1"/>
        <end position="31"/>
    </location>
</feature>
<dbReference type="FunFam" id="3.40.50.300:FF:001406">
    <property type="entry name" value="Putative vesicular transport protein (CDC48)"/>
    <property type="match status" value="1"/>
</dbReference>
<keyword evidence="2" id="KW-0547">Nucleotide-binding</keyword>
<dbReference type="InterPro" id="IPR050168">
    <property type="entry name" value="AAA_ATPase_domain"/>
</dbReference>
<dbReference type="GO" id="GO:0042273">
    <property type="term" value="P:ribosomal large subunit biogenesis"/>
    <property type="evidence" value="ECO:0000318"/>
    <property type="project" value="GO_Central"/>
</dbReference>
<keyword evidence="7" id="KW-1185">Reference proteome</keyword>
<dbReference type="FunFam" id="3.40.50.300:FF:000661">
    <property type="entry name" value="calmodulin-interacting protein 111 isoform X1"/>
    <property type="match status" value="1"/>
</dbReference>
<dbReference type="Pfam" id="PF26429">
    <property type="entry name" value="DPBB_CI111"/>
    <property type="match status" value="1"/>
</dbReference>
<dbReference type="OrthoDB" id="27435at2759"/>
<feature type="domain" description="AAA+ ATPase" evidence="5">
    <location>
        <begin position="799"/>
        <end position="937"/>
    </location>
</feature>
<dbReference type="Proteomes" id="UP000091857">
    <property type="component" value="Chromosome 8"/>
</dbReference>
<evidence type="ECO:0000256" key="2">
    <source>
        <dbReference type="ARBA" id="ARBA00022741"/>
    </source>
</evidence>
<dbReference type="Pfam" id="PF17862">
    <property type="entry name" value="AAA_lid_3"/>
    <property type="match status" value="2"/>
</dbReference>
<feature type="region of interest" description="Disordered" evidence="4">
    <location>
        <begin position="706"/>
        <end position="725"/>
    </location>
</feature>
<dbReference type="SUPFAM" id="SSF52540">
    <property type="entry name" value="P-loop containing nucleoside triphosphate hydrolases"/>
    <property type="match status" value="2"/>
</dbReference>
<dbReference type="InterPro" id="IPR041569">
    <property type="entry name" value="AAA_lid_3"/>
</dbReference>
<feature type="compositionally biased region" description="Low complexity" evidence="4">
    <location>
        <begin position="712"/>
        <end position="724"/>
    </location>
</feature>